<dbReference type="Gene3D" id="3.40.50.1000">
    <property type="entry name" value="HAD superfamily/HAD-like"/>
    <property type="match status" value="1"/>
</dbReference>
<dbReference type="PANTHER" id="PTHR46470">
    <property type="entry name" value="N-ACYLNEURAMINATE-9-PHOSPHATASE"/>
    <property type="match status" value="1"/>
</dbReference>
<dbReference type="PANTHER" id="PTHR46470:SF2">
    <property type="entry name" value="GLYCERALDEHYDE 3-PHOSPHATE PHOSPHATASE"/>
    <property type="match status" value="1"/>
</dbReference>
<dbReference type="SUPFAM" id="SSF56784">
    <property type="entry name" value="HAD-like"/>
    <property type="match status" value="1"/>
</dbReference>
<dbReference type="InterPro" id="IPR023214">
    <property type="entry name" value="HAD_sf"/>
</dbReference>
<evidence type="ECO:0000313" key="6">
    <source>
        <dbReference type="Proteomes" id="UP000307747"/>
    </source>
</evidence>
<evidence type="ECO:0000256" key="1">
    <source>
        <dbReference type="ARBA" id="ARBA00001946"/>
    </source>
</evidence>
<name>A0A5R9B5Y8_STAXY</name>
<dbReference type="RefSeq" id="WP_138405714.1">
    <property type="nucleotide sequence ID" value="NZ_JALKSG010000001.1"/>
</dbReference>
<dbReference type="OrthoDB" id="9809962at2"/>
<dbReference type="EMBL" id="VBTJ01000001">
    <property type="protein sequence ID" value="TLP91024.1"/>
    <property type="molecule type" value="Genomic_DNA"/>
</dbReference>
<evidence type="ECO:0000256" key="3">
    <source>
        <dbReference type="ARBA" id="ARBA00022801"/>
    </source>
</evidence>
<gene>
    <name evidence="5" type="ORF">FEZ53_01785</name>
</gene>
<dbReference type="NCBIfam" id="TIGR01549">
    <property type="entry name" value="HAD-SF-IA-v1"/>
    <property type="match status" value="1"/>
</dbReference>
<dbReference type="InterPro" id="IPR036412">
    <property type="entry name" value="HAD-like_sf"/>
</dbReference>
<keyword evidence="2" id="KW-0479">Metal-binding</keyword>
<dbReference type="SFLD" id="SFLDG01129">
    <property type="entry name" value="C1.5:_HAD__Beta-PGM__Phosphata"/>
    <property type="match status" value="1"/>
</dbReference>
<comment type="caution">
    <text evidence="5">The sequence shown here is derived from an EMBL/GenBank/DDBJ whole genome shotgun (WGS) entry which is preliminary data.</text>
</comment>
<evidence type="ECO:0000256" key="4">
    <source>
        <dbReference type="ARBA" id="ARBA00022842"/>
    </source>
</evidence>
<organism evidence="5 6">
    <name type="scientific">Staphylococcus xylosus</name>
    <dbReference type="NCBI Taxonomy" id="1288"/>
    <lineage>
        <taxon>Bacteria</taxon>
        <taxon>Bacillati</taxon>
        <taxon>Bacillota</taxon>
        <taxon>Bacilli</taxon>
        <taxon>Bacillales</taxon>
        <taxon>Staphylococcaceae</taxon>
        <taxon>Staphylococcus</taxon>
    </lineage>
</organism>
<dbReference type="GO" id="GO:0046872">
    <property type="term" value="F:metal ion binding"/>
    <property type="evidence" value="ECO:0007669"/>
    <property type="project" value="UniProtKB-KW"/>
</dbReference>
<proteinExistence type="predicted"/>
<dbReference type="GO" id="GO:0016791">
    <property type="term" value="F:phosphatase activity"/>
    <property type="evidence" value="ECO:0007669"/>
    <property type="project" value="TreeGrafter"/>
</dbReference>
<dbReference type="SFLD" id="SFLDS00003">
    <property type="entry name" value="Haloacid_Dehalogenase"/>
    <property type="match status" value="1"/>
</dbReference>
<dbReference type="NCBIfam" id="TIGR01509">
    <property type="entry name" value="HAD-SF-IA-v3"/>
    <property type="match status" value="1"/>
</dbReference>
<sequence length="220" mass="25575">MIKAILFDLDGTILDRESSLNNFIDDQYDKFISYLKHIERTTFKNKFIELDKNGYVWKDKVYAQLIDYFNINNLTPDVFLNDYTTNFRNSCLAYPNLYKTLKILTANNYKLGIITNGKFPFQYKNIEALKIEEYMDIILVSEQEEIKKPNPLIFERAAEKLGVKLNECIFVGDSLENDYKASNSAGMYAIYKGNNDQDSINTIPTIKDLSEIPCIINNYN</sequence>
<dbReference type="PRINTS" id="PR00413">
    <property type="entry name" value="HADHALOGNASE"/>
</dbReference>
<dbReference type="InterPro" id="IPR041492">
    <property type="entry name" value="HAD_2"/>
</dbReference>
<dbReference type="GO" id="GO:0044281">
    <property type="term" value="P:small molecule metabolic process"/>
    <property type="evidence" value="ECO:0007669"/>
    <property type="project" value="UniProtKB-ARBA"/>
</dbReference>
<protein>
    <submittedName>
        <fullName evidence="5">HAD family hydrolase</fullName>
    </submittedName>
</protein>
<dbReference type="Gene3D" id="1.10.150.520">
    <property type="match status" value="1"/>
</dbReference>
<dbReference type="InterPro" id="IPR051400">
    <property type="entry name" value="HAD-like_hydrolase"/>
</dbReference>
<accession>A0A5R9B5Y8</accession>
<dbReference type="Proteomes" id="UP000307747">
    <property type="component" value="Unassembled WGS sequence"/>
</dbReference>
<keyword evidence="4" id="KW-0460">Magnesium</keyword>
<evidence type="ECO:0000256" key="2">
    <source>
        <dbReference type="ARBA" id="ARBA00022723"/>
    </source>
</evidence>
<reference evidence="5 6" key="1">
    <citation type="submission" date="2019-05" db="EMBL/GenBank/DDBJ databases">
        <title>The metagenome of a microbial culture collection derived from dairy environment covers the genomic content of the human microbiome.</title>
        <authorList>
            <person name="Roder T."/>
            <person name="Wuthrich D."/>
            <person name="Sattari Z."/>
            <person name="Von Ah U."/>
            <person name="Bar C."/>
            <person name="Ronchi F."/>
            <person name="Macpherson A.J."/>
            <person name="Ganal-Vonarburg S.C."/>
            <person name="Bruggmann R."/>
            <person name="Vergeres G."/>
        </authorList>
    </citation>
    <scope>NUCLEOTIDE SEQUENCE [LARGE SCALE GENOMIC DNA]</scope>
    <source>
        <strain evidence="5 6">FAM 20833</strain>
    </source>
</reference>
<dbReference type="Pfam" id="PF13419">
    <property type="entry name" value="HAD_2"/>
    <property type="match status" value="1"/>
</dbReference>
<evidence type="ECO:0000313" key="5">
    <source>
        <dbReference type="EMBL" id="TLP91024.1"/>
    </source>
</evidence>
<dbReference type="InterPro" id="IPR006439">
    <property type="entry name" value="HAD-SF_hydro_IA"/>
</dbReference>
<dbReference type="AlphaFoldDB" id="A0A5R9B5Y8"/>
<keyword evidence="3 5" id="KW-0378">Hydrolase</keyword>
<comment type="cofactor">
    <cofactor evidence="1">
        <name>Mg(2+)</name>
        <dbReference type="ChEBI" id="CHEBI:18420"/>
    </cofactor>
</comment>